<comment type="caution">
    <text evidence="6">The sequence shown here is derived from an EMBL/GenBank/DDBJ whole genome shotgun (WGS) entry which is preliminary data.</text>
</comment>
<evidence type="ECO:0000256" key="2">
    <source>
        <dbReference type="ARBA" id="ARBA00022801"/>
    </source>
</evidence>
<dbReference type="Pfam" id="PF03572">
    <property type="entry name" value="Peptidase_S41"/>
    <property type="match status" value="1"/>
</dbReference>
<dbReference type="Gene3D" id="2.30.42.10">
    <property type="match status" value="1"/>
</dbReference>
<feature type="signal peptide" evidence="4">
    <location>
        <begin position="1"/>
        <end position="31"/>
    </location>
</feature>
<proteinExistence type="predicted"/>
<dbReference type="SUPFAM" id="SSF52096">
    <property type="entry name" value="ClpP/crotonase"/>
    <property type="match status" value="1"/>
</dbReference>
<evidence type="ECO:0000256" key="4">
    <source>
        <dbReference type="SAM" id="SignalP"/>
    </source>
</evidence>
<dbReference type="Gene3D" id="3.90.226.10">
    <property type="entry name" value="2-enoyl-CoA Hydratase, Chain A, domain 1"/>
    <property type="match status" value="1"/>
</dbReference>
<dbReference type="InterPro" id="IPR041489">
    <property type="entry name" value="PDZ_6"/>
</dbReference>
<keyword evidence="3" id="KW-0720">Serine protease</keyword>
<sequence>MASNDSDGVMMKTMSLPLILLMMLSPFSAQAGTQNPDVRAVKSFEGDETILVKPVKNELRSNHGITLDVLDTQPNKLYGIDGLHQGKVPLNAISPNTLKTFVSVIDLIRREYPEQTTDDELFYDAINGMLHKLDGHAEFLDAKDFANLQSFTVGKVADVGMSAVWQDKVGHWVVSQVIADSPAQKSGIAVGDYLHQIGDVRLSTEQSANDVAQLLNGILGTKVDVTFSKMGRSKKTKTLERTHQTQSSIEAMVKGGIIIIKLPVFQTNTREQILNGVASAGVPIKGMIIDVRNNPGGVLESAVDVASLFMRNQTVTQVKDKEGVKRVMRTTGSPLLNEIPLIIIQNRYSASAAEVLTSSLQAQKRAVIVGETSYGKGSVQSVIPIGNDQAVKLTTAYYLTAKNKEIDRVGVKPDVLLITPKDSSQDETVPIDGWLEQALLLMDKDKLTEGIEFSPVGGF</sequence>
<evidence type="ECO:0000256" key="1">
    <source>
        <dbReference type="ARBA" id="ARBA00022670"/>
    </source>
</evidence>
<feature type="domain" description="Tail specific protease" evidence="5">
    <location>
        <begin position="232"/>
        <end position="418"/>
    </location>
</feature>
<name>A0ABW8U5J4_9GAMM</name>
<evidence type="ECO:0000256" key="3">
    <source>
        <dbReference type="ARBA" id="ARBA00022825"/>
    </source>
</evidence>
<keyword evidence="4" id="KW-0732">Signal</keyword>
<feature type="chain" id="PRO_5047110536" evidence="4">
    <location>
        <begin position="32"/>
        <end position="459"/>
    </location>
</feature>
<dbReference type="InterPro" id="IPR004447">
    <property type="entry name" value="Peptidase_S41A"/>
</dbReference>
<keyword evidence="7" id="KW-1185">Reference proteome</keyword>
<dbReference type="Proteomes" id="UP001624684">
    <property type="component" value="Unassembled WGS sequence"/>
</dbReference>
<organism evidence="6 7">
    <name type="scientific">Moraxella oculi</name>
    <dbReference type="NCBI Taxonomy" id="2940516"/>
    <lineage>
        <taxon>Bacteria</taxon>
        <taxon>Pseudomonadati</taxon>
        <taxon>Pseudomonadota</taxon>
        <taxon>Gammaproteobacteria</taxon>
        <taxon>Moraxellales</taxon>
        <taxon>Moraxellaceae</taxon>
        <taxon>Moraxella</taxon>
    </lineage>
</organism>
<keyword evidence="1" id="KW-0645">Protease</keyword>
<gene>
    <name evidence="6" type="ORF">ACJHVH_04535</name>
</gene>
<dbReference type="RefSeq" id="WP_407068928.1">
    <property type="nucleotide sequence ID" value="NZ_JBJJXE010000005.1"/>
</dbReference>
<dbReference type="Gene3D" id="3.30.750.44">
    <property type="match status" value="1"/>
</dbReference>
<dbReference type="SMART" id="SM00245">
    <property type="entry name" value="TSPc"/>
    <property type="match status" value="1"/>
</dbReference>
<dbReference type="InterPro" id="IPR005151">
    <property type="entry name" value="Tail-specific_protease"/>
</dbReference>
<evidence type="ECO:0000313" key="7">
    <source>
        <dbReference type="Proteomes" id="UP001624684"/>
    </source>
</evidence>
<dbReference type="EMBL" id="JBJJXE010000005">
    <property type="protein sequence ID" value="MFL1732264.1"/>
    <property type="molecule type" value="Genomic_DNA"/>
</dbReference>
<evidence type="ECO:0000313" key="6">
    <source>
        <dbReference type="EMBL" id="MFL1732264.1"/>
    </source>
</evidence>
<dbReference type="InterPro" id="IPR036034">
    <property type="entry name" value="PDZ_sf"/>
</dbReference>
<dbReference type="SUPFAM" id="SSF50156">
    <property type="entry name" value="PDZ domain-like"/>
    <property type="match status" value="1"/>
</dbReference>
<keyword evidence="2" id="KW-0378">Hydrolase</keyword>
<dbReference type="InterPro" id="IPR029045">
    <property type="entry name" value="ClpP/crotonase-like_dom_sf"/>
</dbReference>
<protein>
    <submittedName>
        <fullName evidence="6">S41 family peptidase</fullName>
    </submittedName>
</protein>
<accession>A0ABW8U5J4</accession>
<evidence type="ECO:0000259" key="5">
    <source>
        <dbReference type="SMART" id="SM00245"/>
    </source>
</evidence>
<dbReference type="CDD" id="cd07560">
    <property type="entry name" value="Peptidase_S41_CPP"/>
    <property type="match status" value="1"/>
</dbReference>
<dbReference type="Pfam" id="PF17820">
    <property type="entry name" value="PDZ_6"/>
    <property type="match status" value="1"/>
</dbReference>
<dbReference type="PANTHER" id="PTHR32060">
    <property type="entry name" value="TAIL-SPECIFIC PROTEASE"/>
    <property type="match status" value="1"/>
</dbReference>
<dbReference type="PANTHER" id="PTHR32060:SF30">
    <property type="entry name" value="CARBOXY-TERMINAL PROCESSING PROTEASE CTPA"/>
    <property type="match status" value="1"/>
</dbReference>
<reference evidence="6 7" key="1">
    <citation type="submission" date="2024-11" db="EMBL/GenBank/DDBJ databases">
        <title>First Report of Moraxella oculi in Brazil in an Infectious Bovine Keratoconjunctivitis Outbreak.</title>
        <authorList>
            <person name="Carvalho C.V."/>
            <person name="Domingues R."/>
            <person name="Coutinho C."/>
            <person name="Honorio N.T.B.S."/>
            <person name="Faza D.R.L.R."/>
            <person name="Carvalho W.A."/>
            <person name="Machado A.B.F."/>
            <person name="Martins M.F."/>
            <person name="Gaspar E.B."/>
        </authorList>
    </citation>
    <scope>NUCLEOTIDE SEQUENCE [LARGE SCALE GENOMIC DNA]</scope>
    <source>
        <strain evidence="6 7">2117LE</strain>
    </source>
</reference>